<keyword evidence="2" id="KW-1185">Reference proteome</keyword>
<organism evidence="1 2">
    <name type="scientific">Hibiscus sabdariffa</name>
    <name type="common">roselle</name>
    <dbReference type="NCBI Taxonomy" id="183260"/>
    <lineage>
        <taxon>Eukaryota</taxon>
        <taxon>Viridiplantae</taxon>
        <taxon>Streptophyta</taxon>
        <taxon>Embryophyta</taxon>
        <taxon>Tracheophyta</taxon>
        <taxon>Spermatophyta</taxon>
        <taxon>Magnoliopsida</taxon>
        <taxon>eudicotyledons</taxon>
        <taxon>Gunneridae</taxon>
        <taxon>Pentapetalae</taxon>
        <taxon>rosids</taxon>
        <taxon>malvids</taxon>
        <taxon>Malvales</taxon>
        <taxon>Malvaceae</taxon>
        <taxon>Malvoideae</taxon>
        <taxon>Hibiscus</taxon>
    </lineage>
</organism>
<dbReference type="PANTHER" id="PTHR45642:SF46">
    <property type="entry name" value="OS06G0636700 PROTEIN"/>
    <property type="match status" value="1"/>
</dbReference>
<proteinExistence type="predicted"/>
<sequence length="203" mass="23169">MWKFQKQVQWCLQLSCSEIRRWIQPPGNNNQIFTVLKSNFAPYDREYFGVEPWVADRVFGLDFAVSDTILEANGVLQRISEQVKRHPVDKYEDFLIGIASKFHQGALQVGSSEDGHNWPSSNGMFIVGKKDKFHAHRGTACIEEYNNVAKDFNVNLQRSITELNQELGGIQIVMSNPYDKLLEMIQNPTQFCKACGLNILGLN</sequence>
<dbReference type="EMBL" id="JBBPBN010000043">
    <property type="protein sequence ID" value="KAK8997341.1"/>
    <property type="molecule type" value="Genomic_DNA"/>
</dbReference>
<dbReference type="InterPro" id="IPR036514">
    <property type="entry name" value="SGNH_hydro_sf"/>
</dbReference>
<dbReference type="Gene3D" id="3.40.50.1110">
    <property type="entry name" value="SGNH hydrolase"/>
    <property type="match status" value="1"/>
</dbReference>
<name>A0ABR2Q9H8_9ROSI</name>
<accession>A0ABR2Q9H8</accession>
<dbReference type="PANTHER" id="PTHR45642">
    <property type="entry name" value="GDSL ESTERASE/LIPASE EXL3"/>
    <property type="match status" value="1"/>
</dbReference>
<reference evidence="1 2" key="1">
    <citation type="journal article" date="2024" name="G3 (Bethesda)">
        <title>Genome assembly of Hibiscus sabdariffa L. provides insights into metabolisms of medicinal natural products.</title>
        <authorList>
            <person name="Kim T."/>
        </authorList>
    </citation>
    <scope>NUCLEOTIDE SEQUENCE [LARGE SCALE GENOMIC DNA]</scope>
    <source>
        <strain evidence="1">TK-2024</strain>
        <tissue evidence="1">Old leaves</tissue>
    </source>
</reference>
<gene>
    <name evidence="1" type="ORF">V6N11_020822</name>
</gene>
<protein>
    <submittedName>
        <fullName evidence="1">Uncharacterized protein</fullName>
    </submittedName>
</protein>
<dbReference type="InterPro" id="IPR050592">
    <property type="entry name" value="GDSL_lipolytic_enzyme"/>
</dbReference>
<dbReference type="Proteomes" id="UP001396334">
    <property type="component" value="Unassembled WGS sequence"/>
</dbReference>
<evidence type="ECO:0000313" key="1">
    <source>
        <dbReference type="EMBL" id="KAK8997341.1"/>
    </source>
</evidence>
<comment type="caution">
    <text evidence="1">The sequence shown here is derived from an EMBL/GenBank/DDBJ whole genome shotgun (WGS) entry which is preliminary data.</text>
</comment>
<evidence type="ECO:0000313" key="2">
    <source>
        <dbReference type="Proteomes" id="UP001396334"/>
    </source>
</evidence>